<reference evidence="2" key="1">
    <citation type="submission" date="2022-08" db="UniProtKB">
        <authorList>
            <consortium name="EnsemblMetazoa"/>
        </authorList>
    </citation>
    <scope>IDENTIFICATION</scope>
    <source>
        <strain evidence="2">05x7-T-G4-1.051#20</strain>
    </source>
</reference>
<evidence type="ECO:0000313" key="3">
    <source>
        <dbReference type="Proteomes" id="UP000005408"/>
    </source>
</evidence>
<dbReference type="OMA" id="WEDVYYL"/>
<sequence length="618" mass="69978">MATSLDLQCLSSTEHICQYLKTLEKDVEKKIKKLECDCSQLQLLFKPWPKNGKGSNNIKAPINDDKCLSDERKRCDEQMESSNLIESPAESLTPAEREALNAMEKLLAKAQKARTLQKKTEDCPKSYSRTVAPSSQKKELKIDENEKAKSVLSNEIMNSSSKTSIKKPSEKSNAQSRKFSRNPAPPSNKSHIKAPFQTNPGLSFPKNSTNQEAMIRGTKNKKLVGRGHVGRVGTRSTTRAPAVTDQRAPTVTEKTAPAVNDKVKSASQSNSPDPVCEDSTRLETNQRNHSDADDVSPRSASASHVQKHDSHTTQACHIDSKSTNVEKNCNDRDVRATNTEPKKDNRFNLYRDGSQVEIPSKLRKLVSVNHRLRQKLSVVRVTKKVDSTKSGQDFIESVERLFEQDPGYKSALAAQRVEHEYRNLGKMLEGLTDGISMDETPVYEVLRTKNILETVLTRFYQLQEEWDSEDIDCINELALCQAHREPKWNPPPPTTRSDMMWSPFSSECVLPELNSRVQYRSTKQLERYIHLMFQIQYQHLVCLLQQSIISVITKQMESPGLSASDYLQLLRTLCFMTNSKTYPVIVVDTVETENTPQINMTGYIHVYLSSAFIWICYQ</sequence>
<feature type="region of interest" description="Disordered" evidence="1">
    <location>
        <begin position="227"/>
        <end position="319"/>
    </location>
</feature>
<proteinExistence type="predicted"/>
<feature type="compositionally biased region" description="Basic and acidic residues" evidence="1">
    <location>
        <begin position="278"/>
        <end position="296"/>
    </location>
</feature>
<feature type="region of interest" description="Disordered" evidence="1">
    <location>
        <begin position="113"/>
        <end position="208"/>
    </location>
</feature>
<feature type="compositionally biased region" description="Basic and acidic residues" evidence="1">
    <location>
        <begin position="136"/>
        <end position="149"/>
    </location>
</feature>
<keyword evidence="3" id="KW-1185">Reference proteome</keyword>
<accession>A0A8W8ML20</accession>
<dbReference type="EnsemblMetazoa" id="G3362.1">
    <property type="protein sequence ID" value="G3362.1:cds"/>
    <property type="gene ID" value="G3362"/>
</dbReference>
<dbReference type="OrthoDB" id="6150479at2759"/>
<evidence type="ECO:0000313" key="2">
    <source>
        <dbReference type="EnsemblMetazoa" id="G3362.1:cds"/>
    </source>
</evidence>
<name>A0A8W8ML20_MAGGI</name>
<feature type="compositionally biased region" description="Polar residues" evidence="1">
    <location>
        <begin position="196"/>
        <end position="208"/>
    </location>
</feature>
<dbReference type="Proteomes" id="UP000005408">
    <property type="component" value="Unassembled WGS sequence"/>
</dbReference>
<dbReference type="AlphaFoldDB" id="A0A8W8ML20"/>
<evidence type="ECO:0000256" key="1">
    <source>
        <dbReference type="SAM" id="MobiDB-lite"/>
    </source>
</evidence>
<organism evidence="2 3">
    <name type="scientific">Magallana gigas</name>
    <name type="common">Pacific oyster</name>
    <name type="synonym">Crassostrea gigas</name>
    <dbReference type="NCBI Taxonomy" id="29159"/>
    <lineage>
        <taxon>Eukaryota</taxon>
        <taxon>Metazoa</taxon>
        <taxon>Spiralia</taxon>
        <taxon>Lophotrochozoa</taxon>
        <taxon>Mollusca</taxon>
        <taxon>Bivalvia</taxon>
        <taxon>Autobranchia</taxon>
        <taxon>Pteriomorphia</taxon>
        <taxon>Ostreida</taxon>
        <taxon>Ostreoidea</taxon>
        <taxon>Ostreidae</taxon>
        <taxon>Magallana</taxon>
    </lineage>
</organism>
<protein>
    <submittedName>
        <fullName evidence="2">Uncharacterized protein</fullName>
    </submittedName>
</protein>
<feature type="compositionally biased region" description="Polar residues" evidence="1">
    <location>
        <begin position="151"/>
        <end position="163"/>
    </location>
</feature>